<evidence type="ECO:0000256" key="6">
    <source>
        <dbReference type="ARBA" id="ARBA00023242"/>
    </source>
</evidence>
<dbReference type="InterPro" id="IPR021858">
    <property type="entry name" value="Fun_TF"/>
</dbReference>
<feature type="compositionally biased region" description="Polar residues" evidence="7">
    <location>
        <begin position="175"/>
        <end position="193"/>
    </location>
</feature>
<evidence type="ECO:0000313" key="10">
    <source>
        <dbReference type="Proteomes" id="UP001600888"/>
    </source>
</evidence>
<feature type="domain" description="Zn(2)-C6 fungal-type" evidence="8">
    <location>
        <begin position="42"/>
        <end position="71"/>
    </location>
</feature>
<dbReference type="Proteomes" id="UP001600888">
    <property type="component" value="Unassembled WGS sequence"/>
</dbReference>
<comment type="subcellular location">
    <subcellularLocation>
        <location evidence="1">Nucleus</location>
    </subcellularLocation>
</comment>
<dbReference type="InterPro" id="IPR036864">
    <property type="entry name" value="Zn2-C6_fun-type_DNA-bd_sf"/>
</dbReference>
<evidence type="ECO:0000313" key="9">
    <source>
        <dbReference type="EMBL" id="KAL2283699.1"/>
    </source>
</evidence>
<protein>
    <recommendedName>
        <fullName evidence="8">Zn(2)-C6 fungal-type domain-containing protein</fullName>
    </recommendedName>
</protein>
<dbReference type="EMBL" id="JBAWTH010000041">
    <property type="protein sequence ID" value="KAL2283699.1"/>
    <property type="molecule type" value="Genomic_DNA"/>
</dbReference>
<dbReference type="CDD" id="cd00067">
    <property type="entry name" value="GAL4"/>
    <property type="match status" value="1"/>
</dbReference>
<evidence type="ECO:0000256" key="7">
    <source>
        <dbReference type="SAM" id="MobiDB-lite"/>
    </source>
</evidence>
<dbReference type="PROSITE" id="PS50048">
    <property type="entry name" value="ZN2_CY6_FUNGAL_2"/>
    <property type="match status" value="1"/>
</dbReference>
<dbReference type="SUPFAM" id="SSF57701">
    <property type="entry name" value="Zn2/Cys6 DNA-binding domain"/>
    <property type="match status" value="1"/>
</dbReference>
<evidence type="ECO:0000256" key="5">
    <source>
        <dbReference type="ARBA" id="ARBA00023163"/>
    </source>
</evidence>
<keyword evidence="3" id="KW-0805">Transcription regulation</keyword>
<keyword evidence="6" id="KW-0539">Nucleus</keyword>
<feature type="region of interest" description="Disordered" evidence="7">
    <location>
        <begin position="118"/>
        <end position="200"/>
    </location>
</feature>
<keyword evidence="2" id="KW-0862">Zinc</keyword>
<dbReference type="PANTHER" id="PTHR37534">
    <property type="entry name" value="TRANSCRIPTIONAL ACTIVATOR PROTEIN UGA3"/>
    <property type="match status" value="1"/>
</dbReference>
<comment type="caution">
    <text evidence="9">The sequence shown here is derived from an EMBL/GenBank/DDBJ whole genome shotgun (WGS) entry which is preliminary data.</text>
</comment>
<dbReference type="Gene3D" id="4.10.240.10">
    <property type="entry name" value="Zn(2)-C6 fungal-type DNA-binding domain"/>
    <property type="match status" value="1"/>
</dbReference>
<evidence type="ECO:0000256" key="3">
    <source>
        <dbReference type="ARBA" id="ARBA00023015"/>
    </source>
</evidence>
<keyword evidence="5" id="KW-0804">Transcription</keyword>
<sequence>MPISKEHRAKKERGKVHCFRVPAGRGRHAQISGEGLADVAQGCFQCSRRRIVCDRVEPSCGKCVKKGIECSGLARIRFNEGVARRGRLKNCAIPVLEVAGPDGKTSCMLPTEVTFPELQWHSHSQPRAARTRRVGASKRRTRSAPCVQQPGDYQPEASPGLSLDPPISLHDDIMSSPSSGISQVEQPGESPSSAHDENSSEVIETIVRANFQPQSMQQVSLAHSVVPWIAPIPPETRGLFYHFSEAVAPVMVILDKVSNGYREFILPMALQDEVLCRAVAVVAAQHLSQGHPALEMAAEKGRTAVISRLRRDASLASQVFNEFTWATLIVLLVGETVTGNADYNFLVQMMLCLANNDVIRTKESPLTRFLKAQTHMFTMLGQPLLEEKGGVKFIQEAFDECINWLPCEELPPGCQDRRNVVLIRQCFAEACNIYLGRATTDHEQEMAIERLIQLLLQIDSDARGAHALVWVCFIAGAETNDQQQREFFVARMNETYQQTRFRNIPAAVQSLQRIWMRKSGQKWTSCLPELTRVLVM</sequence>
<dbReference type="Pfam" id="PF11951">
    <property type="entry name" value="Fungal_trans_2"/>
    <property type="match status" value="2"/>
</dbReference>
<dbReference type="PANTHER" id="PTHR37534:SF17">
    <property type="entry name" value="ZN(2)-C6 FUNGAL-TYPE DOMAIN-CONTAINING PROTEIN"/>
    <property type="match status" value="1"/>
</dbReference>
<name>A0ABR4EMM9_9PEZI</name>
<reference evidence="9 10" key="1">
    <citation type="submission" date="2024-03" db="EMBL/GenBank/DDBJ databases">
        <title>A high-quality draft genome sequence of Diaporthe vaccinii, a causative agent of upright dieback and viscid rot disease in cranberry plants.</title>
        <authorList>
            <person name="Sarrasin M."/>
            <person name="Lang B.F."/>
            <person name="Burger G."/>
        </authorList>
    </citation>
    <scope>NUCLEOTIDE SEQUENCE [LARGE SCALE GENOMIC DNA]</scope>
    <source>
        <strain evidence="9 10">IS7</strain>
    </source>
</reference>
<organism evidence="9 10">
    <name type="scientific">Diaporthe vaccinii</name>
    <dbReference type="NCBI Taxonomy" id="105482"/>
    <lineage>
        <taxon>Eukaryota</taxon>
        <taxon>Fungi</taxon>
        <taxon>Dikarya</taxon>
        <taxon>Ascomycota</taxon>
        <taxon>Pezizomycotina</taxon>
        <taxon>Sordariomycetes</taxon>
        <taxon>Sordariomycetidae</taxon>
        <taxon>Diaporthales</taxon>
        <taxon>Diaporthaceae</taxon>
        <taxon>Diaporthe</taxon>
        <taxon>Diaporthe eres species complex</taxon>
    </lineage>
</organism>
<dbReference type="SMART" id="SM00066">
    <property type="entry name" value="GAL4"/>
    <property type="match status" value="1"/>
</dbReference>
<keyword evidence="10" id="KW-1185">Reference proteome</keyword>
<dbReference type="Pfam" id="PF00172">
    <property type="entry name" value="Zn_clus"/>
    <property type="match status" value="1"/>
</dbReference>
<evidence type="ECO:0000256" key="2">
    <source>
        <dbReference type="ARBA" id="ARBA00022833"/>
    </source>
</evidence>
<accession>A0ABR4EMM9</accession>
<proteinExistence type="predicted"/>
<keyword evidence="4" id="KW-0238">DNA-binding</keyword>
<evidence type="ECO:0000256" key="4">
    <source>
        <dbReference type="ARBA" id="ARBA00023125"/>
    </source>
</evidence>
<gene>
    <name evidence="9" type="ORF">FJTKL_09746</name>
</gene>
<evidence type="ECO:0000259" key="8">
    <source>
        <dbReference type="PROSITE" id="PS50048"/>
    </source>
</evidence>
<evidence type="ECO:0000256" key="1">
    <source>
        <dbReference type="ARBA" id="ARBA00004123"/>
    </source>
</evidence>
<dbReference type="InterPro" id="IPR001138">
    <property type="entry name" value="Zn2Cys6_DnaBD"/>
</dbReference>
<feature type="compositionally biased region" description="Basic residues" evidence="7">
    <location>
        <begin position="129"/>
        <end position="142"/>
    </location>
</feature>
<dbReference type="PROSITE" id="PS00463">
    <property type="entry name" value="ZN2_CY6_FUNGAL_1"/>
    <property type="match status" value="1"/>
</dbReference>